<keyword evidence="2" id="KW-1185">Reference proteome</keyword>
<evidence type="ECO:0000313" key="2">
    <source>
        <dbReference type="Proteomes" id="UP000604391"/>
    </source>
</evidence>
<dbReference type="EMBL" id="DVAD01000007">
    <property type="protein sequence ID" value="HIJ99426.1"/>
    <property type="molecule type" value="Genomic_DNA"/>
</dbReference>
<protein>
    <submittedName>
        <fullName evidence="1">Uncharacterized protein</fullName>
    </submittedName>
</protein>
<name>A0A832V1Q3_9ARCH</name>
<sequence length="105" mass="12066">MSKEDIIRRINKIEQEGSEKILLAETGKKLKLAEAEKYSSGLLEKFHENSAVYAQERIDTERKNQMKRAKRSLSVAGGKAAKLEESAKKKMTKAIDYIFKEFMRV</sequence>
<dbReference type="Gene3D" id="1.20.5.2950">
    <property type="match status" value="1"/>
</dbReference>
<gene>
    <name evidence="1" type="ORF">H1011_01210</name>
</gene>
<dbReference type="Proteomes" id="UP000604391">
    <property type="component" value="Unassembled WGS sequence"/>
</dbReference>
<evidence type="ECO:0000313" key="1">
    <source>
        <dbReference type="EMBL" id="HIJ99426.1"/>
    </source>
</evidence>
<proteinExistence type="predicted"/>
<accession>A0A832V1Q3</accession>
<organism evidence="1 2">
    <name type="scientific">Candidatus Undinarchaeum marinum</name>
    <dbReference type="NCBI Taxonomy" id="2756141"/>
    <lineage>
        <taxon>Archaea</taxon>
        <taxon>Candidatus Undinarchaeota</taxon>
        <taxon>Candidatus Undinarchaeia</taxon>
        <taxon>Candidatus Undinarchaeales</taxon>
        <taxon>Candidatus Undinarchaeaceae</taxon>
        <taxon>Candidatus Undinarchaeum</taxon>
    </lineage>
</organism>
<dbReference type="AlphaFoldDB" id="A0A832V1Q3"/>
<reference evidence="1 2" key="1">
    <citation type="journal article" name="Nat. Commun.">
        <title>Undinarchaeota illuminate DPANN phylogeny and the impact of gene transfer on archaeal evolution.</title>
        <authorList>
            <person name="Dombrowski N."/>
            <person name="Williams T.A."/>
            <person name="Sun J."/>
            <person name="Woodcroft B.J."/>
            <person name="Lee J.H."/>
            <person name="Minh B.Q."/>
            <person name="Rinke C."/>
            <person name="Spang A."/>
        </authorList>
    </citation>
    <scope>NUCLEOTIDE SEQUENCE [LARGE SCALE GENOMIC DNA]</scope>
    <source>
        <strain evidence="1">MAG_bin17</strain>
    </source>
</reference>
<comment type="caution">
    <text evidence="1">The sequence shown here is derived from an EMBL/GenBank/DDBJ whole genome shotgun (WGS) entry which is preliminary data.</text>
</comment>